<feature type="domain" description="HTH myb-type" evidence="6">
    <location>
        <begin position="18"/>
        <end position="78"/>
    </location>
</feature>
<dbReference type="Proteomes" id="UP000594263">
    <property type="component" value="Unplaced"/>
</dbReference>
<evidence type="ECO:0000256" key="2">
    <source>
        <dbReference type="ARBA" id="ARBA00023015"/>
    </source>
</evidence>
<keyword evidence="3" id="KW-0804">Transcription</keyword>
<evidence type="ECO:0000256" key="4">
    <source>
        <dbReference type="ARBA" id="ARBA00023242"/>
    </source>
</evidence>
<dbReference type="InterPro" id="IPR046955">
    <property type="entry name" value="PHR1-like"/>
</dbReference>
<dbReference type="InterPro" id="IPR017930">
    <property type="entry name" value="Myb_dom"/>
</dbReference>
<dbReference type="InterPro" id="IPR009057">
    <property type="entry name" value="Homeodomain-like_sf"/>
</dbReference>
<dbReference type="PANTHER" id="PTHR31314">
    <property type="entry name" value="MYB FAMILY TRANSCRIPTION FACTOR PHL7-LIKE"/>
    <property type="match status" value="1"/>
</dbReference>
<dbReference type="AlphaFoldDB" id="A0A7N0TGM7"/>
<dbReference type="GO" id="GO:0003677">
    <property type="term" value="F:DNA binding"/>
    <property type="evidence" value="ECO:0007669"/>
    <property type="project" value="InterPro"/>
</dbReference>
<evidence type="ECO:0000256" key="5">
    <source>
        <dbReference type="SAM" id="MobiDB-lite"/>
    </source>
</evidence>
<evidence type="ECO:0000256" key="1">
    <source>
        <dbReference type="ARBA" id="ARBA00004123"/>
    </source>
</evidence>
<dbReference type="InterPro" id="IPR001005">
    <property type="entry name" value="SANT/Myb"/>
</dbReference>
<sequence>MVSCGRSGSGGGVRQYVRSKVPRLRWTPELHSCFVQAIERLGGQEKATPKLVMQLMDVRGLTISHVKSHLQMYRSMKSDLSRQADLNSSHLGKHSFEDHDGDVDEEQDDGHQMKLQLHYSSKPTSESDSHLVYNINPPKRARFEMSGARSRAVVPDHRQGGGIYDTFIISAAGPSSSSTTSTMLLSQNPYNSSINAPLGFPVKESDFLQAVNKVDKNGCRRRMISNAEAEDGPIRLSLSLSLFHPSTNRSVASSTSEASETIISSPAYSKGCSNSF</sequence>
<keyword evidence="4" id="KW-0539">Nucleus</keyword>
<keyword evidence="8" id="KW-1185">Reference proteome</keyword>
<reference evidence="7" key="1">
    <citation type="submission" date="2021-01" db="UniProtKB">
        <authorList>
            <consortium name="EnsemblPlants"/>
        </authorList>
    </citation>
    <scope>IDENTIFICATION</scope>
</reference>
<dbReference type="FunFam" id="1.10.10.60:FF:000002">
    <property type="entry name" value="Myb family transcription factor"/>
    <property type="match status" value="1"/>
</dbReference>
<accession>A0A7N0TGM7</accession>
<dbReference type="Gramene" id="Kaladp0036s0180.1.v1.1">
    <property type="protein sequence ID" value="Kaladp0036s0180.1.v1.1"/>
    <property type="gene ID" value="Kaladp0036s0180.v1.1"/>
</dbReference>
<dbReference type="NCBIfam" id="TIGR01557">
    <property type="entry name" value="myb_SHAQKYF"/>
    <property type="match status" value="1"/>
</dbReference>
<evidence type="ECO:0000313" key="8">
    <source>
        <dbReference type="Proteomes" id="UP000594263"/>
    </source>
</evidence>
<dbReference type="Gene3D" id="1.10.10.60">
    <property type="entry name" value="Homeodomain-like"/>
    <property type="match status" value="1"/>
</dbReference>
<dbReference type="SUPFAM" id="SSF46689">
    <property type="entry name" value="Homeodomain-like"/>
    <property type="match status" value="1"/>
</dbReference>
<dbReference type="GO" id="GO:0005634">
    <property type="term" value="C:nucleus"/>
    <property type="evidence" value="ECO:0007669"/>
    <property type="project" value="UniProtKB-SubCell"/>
</dbReference>
<proteinExistence type="predicted"/>
<feature type="region of interest" description="Disordered" evidence="5">
    <location>
        <begin position="84"/>
        <end position="110"/>
    </location>
</feature>
<name>A0A7N0TGM7_KALFE</name>
<protein>
    <recommendedName>
        <fullName evidence="6">HTH myb-type domain-containing protein</fullName>
    </recommendedName>
</protein>
<evidence type="ECO:0000256" key="3">
    <source>
        <dbReference type="ARBA" id="ARBA00023163"/>
    </source>
</evidence>
<feature type="compositionally biased region" description="Acidic residues" evidence="5">
    <location>
        <begin position="99"/>
        <end position="108"/>
    </location>
</feature>
<evidence type="ECO:0000313" key="7">
    <source>
        <dbReference type="EnsemblPlants" id="Kaladp0036s0180.1.v1.1"/>
    </source>
</evidence>
<dbReference type="Pfam" id="PF00249">
    <property type="entry name" value="Myb_DNA-binding"/>
    <property type="match status" value="1"/>
</dbReference>
<dbReference type="PANTHER" id="PTHR31314:SF188">
    <property type="entry name" value="TRANSCRIPTION FACTOR KAN2 ISOFORM X1-RELATED"/>
    <property type="match status" value="1"/>
</dbReference>
<dbReference type="EnsemblPlants" id="Kaladp0036s0180.1.v1.1">
    <property type="protein sequence ID" value="Kaladp0036s0180.1.v1.1"/>
    <property type="gene ID" value="Kaladp0036s0180.v1.1"/>
</dbReference>
<organism evidence="7 8">
    <name type="scientific">Kalanchoe fedtschenkoi</name>
    <name type="common">Lavender scallops</name>
    <name type="synonym">South American air plant</name>
    <dbReference type="NCBI Taxonomy" id="63787"/>
    <lineage>
        <taxon>Eukaryota</taxon>
        <taxon>Viridiplantae</taxon>
        <taxon>Streptophyta</taxon>
        <taxon>Embryophyta</taxon>
        <taxon>Tracheophyta</taxon>
        <taxon>Spermatophyta</taxon>
        <taxon>Magnoliopsida</taxon>
        <taxon>eudicotyledons</taxon>
        <taxon>Gunneridae</taxon>
        <taxon>Pentapetalae</taxon>
        <taxon>Saxifragales</taxon>
        <taxon>Crassulaceae</taxon>
        <taxon>Kalanchoe</taxon>
    </lineage>
</organism>
<dbReference type="GO" id="GO:0003700">
    <property type="term" value="F:DNA-binding transcription factor activity"/>
    <property type="evidence" value="ECO:0007669"/>
    <property type="project" value="InterPro"/>
</dbReference>
<keyword evidence="2" id="KW-0805">Transcription regulation</keyword>
<evidence type="ECO:0000259" key="6">
    <source>
        <dbReference type="PROSITE" id="PS51294"/>
    </source>
</evidence>
<dbReference type="InterPro" id="IPR006447">
    <property type="entry name" value="Myb_dom_plants"/>
</dbReference>
<comment type="subcellular location">
    <subcellularLocation>
        <location evidence="1">Nucleus</location>
    </subcellularLocation>
</comment>
<dbReference type="PROSITE" id="PS51294">
    <property type="entry name" value="HTH_MYB"/>
    <property type="match status" value="1"/>
</dbReference>